<evidence type="ECO:0000256" key="2">
    <source>
        <dbReference type="ARBA" id="ARBA00022840"/>
    </source>
</evidence>
<dbReference type="PROSITE" id="PS50893">
    <property type="entry name" value="ABC_TRANSPORTER_2"/>
    <property type="match status" value="1"/>
</dbReference>
<dbReference type="AlphaFoldDB" id="A0A850RA12"/>
<evidence type="ECO:0000313" key="4">
    <source>
        <dbReference type="EMBL" id="NVY96216.1"/>
    </source>
</evidence>
<dbReference type="Pfam" id="PF00005">
    <property type="entry name" value="ABC_tran"/>
    <property type="match status" value="1"/>
</dbReference>
<dbReference type="InterPro" id="IPR003593">
    <property type="entry name" value="AAA+_ATPase"/>
</dbReference>
<dbReference type="Gene3D" id="3.40.50.300">
    <property type="entry name" value="P-loop containing nucleotide triphosphate hydrolases"/>
    <property type="match status" value="1"/>
</dbReference>
<evidence type="ECO:0000256" key="1">
    <source>
        <dbReference type="ARBA" id="ARBA00022741"/>
    </source>
</evidence>
<dbReference type="EMBL" id="JABZEC010000002">
    <property type="protein sequence ID" value="NVY96216.1"/>
    <property type="molecule type" value="Genomic_DNA"/>
</dbReference>
<gene>
    <name evidence="4" type="ORF">HU830_03365</name>
</gene>
<dbReference type="InterPro" id="IPR003439">
    <property type="entry name" value="ABC_transporter-like_ATP-bd"/>
</dbReference>
<evidence type="ECO:0000313" key="5">
    <source>
        <dbReference type="Proteomes" id="UP000563523"/>
    </source>
</evidence>
<keyword evidence="5" id="KW-1185">Reference proteome</keyword>
<dbReference type="GO" id="GO:0005524">
    <property type="term" value="F:ATP binding"/>
    <property type="evidence" value="ECO:0007669"/>
    <property type="project" value="UniProtKB-KW"/>
</dbReference>
<sequence>MTTTLLQIDNLDYKKKNHTILQNVNLEIDLGHFVGLAGLNGAGKTTLMRLIAGTAYSSTGTISLAGDKNVAQRKSHLSFSDELRGFNKYTRVHDIQSFYETVYPDFSNERYHELAQFLELQDDDRLGSLSKGMRERLTIALTLARKVPLYLLDEPFSGIDVLSRKKIIKGLLSWVDDESTVVISSHHLEEIKDILDQIVIIKDQTIFTHQDTETLIAKEQCSLEDYFEKIYTREVQDDKL</sequence>
<organism evidence="4 5">
    <name type="scientific">Bombilactobacillus apium</name>
    <dbReference type="NCBI Taxonomy" id="2675299"/>
    <lineage>
        <taxon>Bacteria</taxon>
        <taxon>Bacillati</taxon>
        <taxon>Bacillota</taxon>
        <taxon>Bacilli</taxon>
        <taxon>Lactobacillales</taxon>
        <taxon>Lactobacillaceae</taxon>
        <taxon>Bombilactobacillus</taxon>
    </lineage>
</organism>
<name>A0A850RA12_9LACO</name>
<evidence type="ECO:0000259" key="3">
    <source>
        <dbReference type="PROSITE" id="PS50893"/>
    </source>
</evidence>
<accession>A0A850RA12</accession>
<dbReference type="RefSeq" id="WP_176942370.1">
    <property type="nucleotide sequence ID" value="NZ_JABZEC010000002.1"/>
</dbReference>
<feature type="domain" description="ABC transporter" evidence="3">
    <location>
        <begin position="6"/>
        <end position="228"/>
    </location>
</feature>
<dbReference type="Proteomes" id="UP000563523">
    <property type="component" value="Unassembled WGS sequence"/>
</dbReference>
<dbReference type="PANTHER" id="PTHR43158">
    <property type="entry name" value="SKFA PEPTIDE EXPORT ATP-BINDING PROTEIN SKFE"/>
    <property type="match status" value="1"/>
</dbReference>
<dbReference type="InterPro" id="IPR027417">
    <property type="entry name" value="P-loop_NTPase"/>
</dbReference>
<dbReference type="CDD" id="cd03230">
    <property type="entry name" value="ABC_DR_subfamily_A"/>
    <property type="match status" value="1"/>
</dbReference>
<protein>
    <submittedName>
        <fullName evidence="4">ABC transporter ATP-binding protein</fullName>
    </submittedName>
</protein>
<dbReference type="SMART" id="SM00382">
    <property type="entry name" value="AAA"/>
    <property type="match status" value="1"/>
</dbReference>
<keyword evidence="2 4" id="KW-0067">ATP-binding</keyword>
<comment type="caution">
    <text evidence="4">The sequence shown here is derived from an EMBL/GenBank/DDBJ whole genome shotgun (WGS) entry which is preliminary data.</text>
</comment>
<dbReference type="PANTHER" id="PTHR43158:SF1">
    <property type="entry name" value="ABC TRANSPORTER, ATP-BINDING PROTEIN"/>
    <property type="match status" value="1"/>
</dbReference>
<reference evidence="4 5" key="1">
    <citation type="submission" date="2020-06" db="EMBL/GenBank/DDBJ databases">
        <authorList>
            <person name="Kang J."/>
        </authorList>
    </citation>
    <scope>NUCLEOTIDE SEQUENCE [LARGE SCALE GENOMIC DNA]</scope>
    <source>
        <strain evidence="4 5">DCY120</strain>
    </source>
</reference>
<dbReference type="SUPFAM" id="SSF52540">
    <property type="entry name" value="P-loop containing nucleoside triphosphate hydrolases"/>
    <property type="match status" value="1"/>
</dbReference>
<keyword evidence="1" id="KW-0547">Nucleotide-binding</keyword>
<dbReference type="GO" id="GO:0016887">
    <property type="term" value="F:ATP hydrolysis activity"/>
    <property type="evidence" value="ECO:0007669"/>
    <property type="project" value="InterPro"/>
</dbReference>
<proteinExistence type="predicted"/>